<evidence type="ECO:0000313" key="2">
    <source>
        <dbReference type="EMBL" id="TFY70204.1"/>
    </source>
</evidence>
<sequence>MNSCQPRAAGASTIPGTDAFQGRKWEVDEADTEQGFITPCARRCTPAAMVVLSPQPGMANNLPANAVAPLPPQSIESYAPSTSEPFSFVRLKATPDAPNLQVLSDTVPVGPNKEGEILYLHVEPLNAATSEFDHPRIENARPADPTPRALQLVIIVVAILVLAIFACFYFYPVLTGKQVASPV</sequence>
<dbReference type="Proteomes" id="UP000298327">
    <property type="component" value="Unassembled WGS sequence"/>
</dbReference>
<gene>
    <name evidence="2" type="ORF">EVG20_g2790</name>
</gene>
<proteinExistence type="predicted"/>
<keyword evidence="3" id="KW-1185">Reference proteome</keyword>
<feature type="transmembrane region" description="Helical" evidence="1">
    <location>
        <begin position="149"/>
        <end position="171"/>
    </location>
</feature>
<name>A0A4Y9Z6W3_9AGAM</name>
<accession>A0A4Y9Z6W3</accession>
<organism evidence="2 3">
    <name type="scientific">Dentipellis fragilis</name>
    <dbReference type="NCBI Taxonomy" id="205917"/>
    <lineage>
        <taxon>Eukaryota</taxon>
        <taxon>Fungi</taxon>
        <taxon>Dikarya</taxon>
        <taxon>Basidiomycota</taxon>
        <taxon>Agaricomycotina</taxon>
        <taxon>Agaricomycetes</taxon>
        <taxon>Russulales</taxon>
        <taxon>Hericiaceae</taxon>
        <taxon>Dentipellis</taxon>
    </lineage>
</organism>
<keyword evidence="1" id="KW-1133">Transmembrane helix</keyword>
<dbReference type="AlphaFoldDB" id="A0A4Y9Z6W3"/>
<protein>
    <submittedName>
        <fullName evidence="2">Uncharacterized protein</fullName>
    </submittedName>
</protein>
<comment type="caution">
    <text evidence="2">The sequence shown here is derived from an EMBL/GenBank/DDBJ whole genome shotgun (WGS) entry which is preliminary data.</text>
</comment>
<evidence type="ECO:0000256" key="1">
    <source>
        <dbReference type="SAM" id="Phobius"/>
    </source>
</evidence>
<reference evidence="2 3" key="1">
    <citation type="submission" date="2019-02" db="EMBL/GenBank/DDBJ databases">
        <title>Genome sequencing of the rare red list fungi Dentipellis fragilis.</title>
        <authorList>
            <person name="Buettner E."/>
            <person name="Kellner H."/>
        </authorList>
    </citation>
    <scope>NUCLEOTIDE SEQUENCE [LARGE SCALE GENOMIC DNA]</scope>
    <source>
        <strain evidence="2 3">DSM 105465</strain>
    </source>
</reference>
<dbReference type="EMBL" id="SEOQ01000115">
    <property type="protein sequence ID" value="TFY70204.1"/>
    <property type="molecule type" value="Genomic_DNA"/>
</dbReference>
<keyword evidence="1" id="KW-0472">Membrane</keyword>
<evidence type="ECO:0000313" key="3">
    <source>
        <dbReference type="Proteomes" id="UP000298327"/>
    </source>
</evidence>
<keyword evidence="1" id="KW-0812">Transmembrane</keyword>